<dbReference type="EMBL" id="RBID01000017">
    <property type="protein sequence ID" value="RKQ55554.1"/>
    <property type="molecule type" value="Genomic_DNA"/>
</dbReference>
<evidence type="ECO:0000256" key="3">
    <source>
        <dbReference type="ARBA" id="ARBA00022741"/>
    </source>
</evidence>
<evidence type="ECO:0000313" key="12">
    <source>
        <dbReference type="Proteomes" id="UP000279384"/>
    </source>
</evidence>
<dbReference type="SMART" id="SM01209">
    <property type="entry name" value="GARS_A"/>
    <property type="match status" value="1"/>
</dbReference>
<dbReference type="SUPFAM" id="SSF51246">
    <property type="entry name" value="Rudiment single hybrid motif"/>
    <property type="match status" value="1"/>
</dbReference>
<proteinExistence type="predicted"/>
<dbReference type="InterPro" id="IPR050856">
    <property type="entry name" value="Biotin_carboxylase_complex"/>
</dbReference>
<keyword evidence="3 7" id="KW-0547">Nucleotide-binding</keyword>
<keyword evidence="4 7" id="KW-0067">ATP-binding</keyword>
<dbReference type="InterPro" id="IPR001882">
    <property type="entry name" value="Biotin_BS"/>
</dbReference>
<dbReference type="GO" id="GO:0046872">
    <property type="term" value="F:metal ion binding"/>
    <property type="evidence" value="ECO:0007669"/>
    <property type="project" value="InterPro"/>
</dbReference>
<protein>
    <submittedName>
        <fullName evidence="11">3-methylcrotonoyl-CoA carboxylase alpha subunit</fullName>
    </submittedName>
</protein>
<name>A0A495B5S0_VOGIN</name>
<evidence type="ECO:0000259" key="9">
    <source>
        <dbReference type="PROSITE" id="PS50975"/>
    </source>
</evidence>
<dbReference type="Pfam" id="PF02786">
    <property type="entry name" value="CPSase_L_D2"/>
    <property type="match status" value="1"/>
</dbReference>
<dbReference type="NCBIfam" id="NF006367">
    <property type="entry name" value="PRK08591.1"/>
    <property type="match status" value="1"/>
</dbReference>
<dbReference type="Proteomes" id="UP000279384">
    <property type="component" value="Unassembled WGS sequence"/>
</dbReference>
<dbReference type="GO" id="GO:0016874">
    <property type="term" value="F:ligase activity"/>
    <property type="evidence" value="ECO:0007669"/>
    <property type="project" value="UniProtKB-KW"/>
</dbReference>
<dbReference type="InterPro" id="IPR048429">
    <property type="entry name" value="MCC_alpha_BT"/>
</dbReference>
<dbReference type="FunFam" id="3.40.50.20:FF:000010">
    <property type="entry name" value="Propionyl-CoA carboxylase subunit alpha"/>
    <property type="match status" value="1"/>
</dbReference>
<organism evidence="11 12">
    <name type="scientific">Vogesella indigofera</name>
    <name type="common">Pseudomonas indigofera</name>
    <dbReference type="NCBI Taxonomy" id="45465"/>
    <lineage>
        <taxon>Bacteria</taxon>
        <taxon>Pseudomonadati</taxon>
        <taxon>Pseudomonadota</taxon>
        <taxon>Betaproteobacteria</taxon>
        <taxon>Neisseriales</taxon>
        <taxon>Chromobacteriaceae</taxon>
        <taxon>Vogesella</taxon>
    </lineage>
</organism>
<comment type="cofactor">
    <cofactor evidence="1">
        <name>biotin</name>
        <dbReference type="ChEBI" id="CHEBI:57586"/>
    </cofactor>
</comment>
<dbReference type="Pfam" id="PF02785">
    <property type="entry name" value="Biotin_carb_C"/>
    <property type="match status" value="1"/>
</dbReference>
<dbReference type="PROSITE" id="PS50975">
    <property type="entry name" value="ATP_GRASP"/>
    <property type="match status" value="1"/>
</dbReference>
<dbReference type="PROSITE" id="PS00866">
    <property type="entry name" value="CPSASE_1"/>
    <property type="match status" value="1"/>
</dbReference>
<comment type="caution">
    <text evidence="11">The sequence shown here is derived from an EMBL/GenBank/DDBJ whole genome shotgun (WGS) entry which is preliminary data.</text>
</comment>
<dbReference type="Pfam" id="PF00364">
    <property type="entry name" value="Biotin_lipoyl"/>
    <property type="match status" value="1"/>
</dbReference>
<dbReference type="AlphaFoldDB" id="A0A495B5S0"/>
<evidence type="ECO:0000259" key="8">
    <source>
        <dbReference type="PROSITE" id="PS50968"/>
    </source>
</evidence>
<evidence type="ECO:0000256" key="1">
    <source>
        <dbReference type="ARBA" id="ARBA00001953"/>
    </source>
</evidence>
<dbReference type="SUPFAM" id="SSF52440">
    <property type="entry name" value="PreATP-grasp domain"/>
    <property type="match status" value="1"/>
</dbReference>
<dbReference type="Pfam" id="PF00289">
    <property type="entry name" value="Biotin_carb_N"/>
    <property type="match status" value="1"/>
</dbReference>
<evidence type="ECO:0000256" key="5">
    <source>
        <dbReference type="ARBA" id="ARBA00022946"/>
    </source>
</evidence>
<dbReference type="Gene3D" id="2.40.50.100">
    <property type="match status" value="1"/>
</dbReference>
<dbReference type="FunFam" id="3.30.470.20:FF:000028">
    <property type="entry name" value="Methylcrotonoyl-CoA carboxylase subunit alpha, mitochondrial"/>
    <property type="match status" value="1"/>
</dbReference>
<dbReference type="PROSITE" id="PS50979">
    <property type="entry name" value="BC"/>
    <property type="match status" value="1"/>
</dbReference>
<evidence type="ECO:0000256" key="7">
    <source>
        <dbReference type="PROSITE-ProRule" id="PRU00409"/>
    </source>
</evidence>
<dbReference type="InterPro" id="IPR011053">
    <property type="entry name" value="Single_hybrid_motif"/>
</dbReference>
<feature type="domain" description="Biotin carboxylation" evidence="10">
    <location>
        <begin position="1"/>
        <end position="448"/>
    </location>
</feature>
<dbReference type="Gene3D" id="3.30.700.40">
    <property type="match status" value="1"/>
</dbReference>
<evidence type="ECO:0000256" key="4">
    <source>
        <dbReference type="ARBA" id="ARBA00022840"/>
    </source>
</evidence>
<keyword evidence="6" id="KW-0092">Biotin</keyword>
<gene>
    <name evidence="11" type="ORF">C8E02_2941</name>
</gene>
<dbReference type="InterPro" id="IPR011761">
    <property type="entry name" value="ATP-grasp"/>
</dbReference>
<evidence type="ECO:0000259" key="10">
    <source>
        <dbReference type="PROSITE" id="PS50979"/>
    </source>
</evidence>
<dbReference type="SUPFAM" id="SSF51230">
    <property type="entry name" value="Single hybrid motif"/>
    <property type="match status" value="1"/>
</dbReference>
<dbReference type="InterPro" id="IPR011054">
    <property type="entry name" value="Rudment_hybrid_motif"/>
</dbReference>
<feature type="domain" description="ATP-grasp" evidence="9">
    <location>
        <begin position="120"/>
        <end position="318"/>
    </location>
</feature>
<dbReference type="CDD" id="cd06850">
    <property type="entry name" value="biotinyl_domain"/>
    <property type="match status" value="1"/>
</dbReference>
<dbReference type="Gene3D" id="3.30.470.20">
    <property type="entry name" value="ATP-grasp fold, B domain"/>
    <property type="match status" value="1"/>
</dbReference>
<dbReference type="SUPFAM" id="SSF56059">
    <property type="entry name" value="Glutathione synthetase ATP-binding domain-like"/>
    <property type="match status" value="1"/>
</dbReference>
<dbReference type="PANTHER" id="PTHR18866">
    <property type="entry name" value="CARBOXYLASE:PYRUVATE/ACETYL-COA/PROPIONYL-COA CARBOXYLASE"/>
    <property type="match status" value="1"/>
</dbReference>
<dbReference type="PANTHER" id="PTHR18866:SF33">
    <property type="entry name" value="METHYLCROTONOYL-COA CARBOXYLASE SUBUNIT ALPHA, MITOCHONDRIAL-RELATED"/>
    <property type="match status" value="1"/>
</dbReference>
<dbReference type="SMART" id="SM00878">
    <property type="entry name" value="Biotin_carb_C"/>
    <property type="match status" value="1"/>
</dbReference>
<reference evidence="11 12" key="1">
    <citation type="submission" date="2018-10" db="EMBL/GenBank/DDBJ databases">
        <title>Genomic Encyclopedia of Type Strains, Phase IV (KMG-IV): sequencing the most valuable type-strain genomes for metagenomic binning, comparative biology and taxonomic classification.</title>
        <authorList>
            <person name="Goeker M."/>
        </authorList>
    </citation>
    <scope>NUCLEOTIDE SEQUENCE [LARGE SCALE GENOMIC DNA]</scope>
    <source>
        <strain evidence="11 12">DSM 3303</strain>
    </source>
</reference>
<dbReference type="InterPro" id="IPR011764">
    <property type="entry name" value="Biotin_carboxylation_dom"/>
</dbReference>
<dbReference type="InterPro" id="IPR016185">
    <property type="entry name" value="PreATP-grasp_dom_sf"/>
</dbReference>
<dbReference type="InterPro" id="IPR005481">
    <property type="entry name" value="BC-like_N"/>
</dbReference>
<feature type="domain" description="Lipoyl-binding" evidence="8">
    <location>
        <begin position="577"/>
        <end position="654"/>
    </location>
</feature>
<dbReference type="GO" id="GO:0005524">
    <property type="term" value="F:ATP binding"/>
    <property type="evidence" value="ECO:0007669"/>
    <property type="project" value="UniProtKB-UniRule"/>
</dbReference>
<keyword evidence="2" id="KW-0436">Ligase</keyword>
<dbReference type="Pfam" id="PF21139">
    <property type="entry name" value="BT_MCC_alpha"/>
    <property type="match status" value="1"/>
</dbReference>
<accession>A0A495B5S0</accession>
<evidence type="ECO:0000256" key="6">
    <source>
        <dbReference type="ARBA" id="ARBA00023267"/>
    </source>
</evidence>
<dbReference type="PROSITE" id="PS50968">
    <property type="entry name" value="BIOTINYL_LIPOYL"/>
    <property type="match status" value="1"/>
</dbReference>
<evidence type="ECO:0000313" key="11">
    <source>
        <dbReference type="EMBL" id="RKQ55554.1"/>
    </source>
</evidence>
<evidence type="ECO:0000256" key="2">
    <source>
        <dbReference type="ARBA" id="ARBA00022598"/>
    </source>
</evidence>
<dbReference type="RefSeq" id="WP_120811821.1">
    <property type="nucleotide sequence ID" value="NZ_RBID01000017.1"/>
</dbReference>
<dbReference type="InterPro" id="IPR005479">
    <property type="entry name" value="CPAse_ATP-bd"/>
</dbReference>
<dbReference type="InterPro" id="IPR000089">
    <property type="entry name" value="Biotin_lipoyl"/>
</dbReference>
<keyword evidence="5" id="KW-0809">Transit peptide</keyword>
<sequence>MFTKILIANRGEIACRVIKTACAMGIRTVAVYSDADASARFVKLADEAYRLGPAPAAESYLKAGLILDIAKQSGAQAVHPGYGFLSENEDFAAACEAAGIAFIGPPASAIAAMGSKSAAKALMEKANVPLVPGYHGDNQDEQFLKAEADKMGYPVLIKASAGGGGKGMRIVERSDDFIAALASCQREARASFGDDKVLVEKYLTRPRHVEIQVFADSLGGCVYLFERDCSVQRRHQKVLEEAPAPHLPAATRQAMGEAAVAAARAVGYVGAGTVEFIMDVESGQFYFMEMNTRLQVEHPVTEMITGQDLVAWQLKVASGQPLPLQQQQLAIHGHSIEARIYAEDPDKGFLPATGTLVHLQPPAENAHVRVDTGVLEGDTISPFYDPMIAKLIVWGETREAALQQLDAALAAYQVVGVTTNIRFLRRIAANPAFASGDVDTGLIARYHDSLLPAPAAPSSEQLALLAVGETLAAASDDNHAFGALQGWRLNGTLERRLGFAHGDSRIEVLLRQQQQEQQLVSVNGSDIPLRASLQGKQLTANLGGKQISATLVRHGAQRVLFADGERIAVDYLDPYAYEEAGVHGETHMKAPMPGRVVALLAEAGTRVAKGEPLLILEAMKMEHTITAPADGKVLAFYFAAGEQVSDGDELVDFEAD</sequence>
<dbReference type="PROSITE" id="PS00867">
    <property type="entry name" value="CPSASE_2"/>
    <property type="match status" value="1"/>
</dbReference>
<dbReference type="FunFam" id="2.40.50.100:FF:000003">
    <property type="entry name" value="Acetyl-CoA carboxylase biotin carboxyl carrier protein"/>
    <property type="match status" value="1"/>
</dbReference>
<dbReference type="FunFam" id="3.30.1490.20:FF:000003">
    <property type="entry name" value="acetyl-CoA carboxylase isoform X1"/>
    <property type="match status" value="1"/>
</dbReference>
<dbReference type="InterPro" id="IPR005482">
    <property type="entry name" value="Biotin_COase_C"/>
</dbReference>
<dbReference type="PROSITE" id="PS00188">
    <property type="entry name" value="BIOTIN"/>
    <property type="match status" value="1"/>
</dbReference>